<keyword evidence="2" id="KW-1185">Reference proteome</keyword>
<organism evidence="1 2">
    <name type="scientific">Seriola dumerili</name>
    <name type="common">Greater amberjack</name>
    <name type="synonym">Caranx dumerili</name>
    <dbReference type="NCBI Taxonomy" id="41447"/>
    <lineage>
        <taxon>Eukaryota</taxon>
        <taxon>Metazoa</taxon>
        <taxon>Chordata</taxon>
        <taxon>Craniata</taxon>
        <taxon>Vertebrata</taxon>
        <taxon>Euteleostomi</taxon>
        <taxon>Actinopterygii</taxon>
        <taxon>Neopterygii</taxon>
        <taxon>Teleostei</taxon>
        <taxon>Neoteleostei</taxon>
        <taxon>Acanthomorphata</taxon>
        <taxon>Carangaria</taxon>
        <taxon>Carangiformes</taxon>
        <taxon>Carangidae</taxon>
        <taxon>Seriola</taxon>
    </lineage>
</organism>
<accession>A0A3B4TAX8</accession>
<dbReference type="STRING" id="41447.ENSSDUP00000003215"/>
<dbReference type="PANTHER" id="PTHR31594:SF16">
    <property type="entry name" value="SI:CH211-281L24.3"/>
    <property type="match status" value="1"/>
</dbReference>
<protein>
    <recommendedName>
        <fullName evidence="3">B30.2/SPRY domain-containing protein</fullName>
    </recommendedName>
</protein>
<reference evidence="1" key="1">
    <citation type="submission" date="2025-08" db="UniProtKB">
        <authorList>
            <consortium name="Ensembl"/>
        </authorList>
    </citation>
    <scope>IDENTIFICATION</scope>
</reference>
<dbReference type="SUPFAM" id="SSF49899">
    <property type="entry name" value="Concanavalin A-like lectins/glucanases"/>
    <property type="match status" value="1"/>
</dbReference>
<sequence>MPVGVISSDILVVTSLGRPFTLGMLYDARQDRLIPGFTLWDNDVLKESIVDCPQPSSTFKMIASDSVEDTSSLFDVEKYQNQSRVMLQYKATTNFKLLMTNFSTKHIEYSESFENIQATHVVIVDASNKIPSVEISGQGAVQLTNEENALTNNLSCRFHGNMFLACNPKTFEDAKAVPMTVWLVQLTNFYSRAPQMAADGSTPKLRKVHSILEAIRQLEMRCKESLEDKRNFQNLCNESMMKVFEDNLRSPFKIKSLNKWLECEEREINIIRSCTDIIEGAKAKTVSSKNEMIRELLESKVQNPKKLRPPANDYWYTSDDIPEMMREKAHLFCNLAKYLKTQNVKQEGVGIHWGGLIDEFNRPYMPPVETIQARRELLWYDCELTLDSDTVYPVLTLSEDNKKQQVLCKEGLSGRHYREVEWLGYVCAGVTYRGIRTKTWAMDTRLGVYLDWPAGTLSYYMVSTNRVFHLHTFRTKFNEVVYSAFLVGFPTSSDKLL</sequence>
<dbReference type="InterPro" id="IPR052090">
    <property type="entry name" value="Cytolytic_pore-forming_toxin"/>
</dbReference>
<reference evidence="1" key="2">
    <citation type="submission" date="2025-09" db="UniProtKB">
        <authorList>
            <consortium name="Ensembl"/>
        </authorList>
    </citation>
    <scope>IDENTIFICATION</scope>
</reference>
<dbReference type="InterPro" id="IPR043136">
    <property type="entry name" value="B30.2/SPRY_sf"/>
</dbReference>
<dbReference type="Proteomes" id="UP000261420">
    <property type="component" value="Unplaced"/>
</dbReference>
<dbReference type="PANTHER" id="PTHR31594">
    <property type="entry name" value="AIG1-TYPE G DOMAIN-CONTAINING PROTEIN"/>
    <property type="match status" value="1"/>
</dbReference>
<dbReference type="AlphaFoldDB" id="A0A3B4TAX8"/>
<evidence type="ECO:0000313" key="2">
    <source>
        <dbReference type="Proteomes" id="UP000261420"/>
    </source>
</evidence>
<dbReference type="Ensembl" id="ENSSDUT00000003289.1">
    <property type="protein sequence ID" value="ENSSDUP00000003215.1"/>
    <property type="gene ID" value="ENSSDUG00000001623.1"/>
</dbReference>
<dbReference type="InterPro" id="IPR013320">
    <property type="entry name" value="ConA-like_dom_sf"/>
</dbReference>
<proteinExistence type="predicted"/>
<evidence type="ECO:0000313" key="1">
    <source>
        <dbReference type="Ensembl" id="ENSSDUP00000003215.1"/>
    </source>
</evidence>
<dbReference type="Gene3D" id="2.60.120.920">
    <property type="match status" value="2"/>
</dbReference>
<evidence type="ECO:0008006" key="3">
    <source>
        <dbReference type="Google" id="ProtNLM"/>
    </source>
</evidence>
<name>A0A3B4TAX8_SERDU</name>